<sequence>MSDPSEPTHARTAREAETVTAELLRSWRLPDPGDDKKARGDVVVVGGSRRTPGGVMLAGEAALRVGAGRLGVFAPGSIDAQLGAVLPEAAVYALPDRASDPFDDSARATLAGADAVLVGPGFDDADETRDTLLAVADARPQCLALDAYALGILPGVDRDRLPEALVLTPNREELAILRDGDPGADLAEDLAPAVAEVARRYRAVVTCYDVVAAPDGATWRIVGGGPGLATSGSGDVLSGAITGFAARGADLAQAAVWGSWVHARAGDRLTERLGLGFLARELVAELPLALREVA</sequence>
<organism evidence="8 9">
    <name type="scientific">Microbacterium lushaniae</name>
    <dbReference type="NCBI Taxonomy" id="2614639"/>
    <lineage>
        <taxon>Bacteria</taxon>
        <taxon>Bacillati</taxon>
        <taxon>Actinomycetota</taxon>
        <taxon>Actinomycetes</taxon>
        <taxon>Micrococcales</taxon>
        <taxon>Microbacteriaceae</taxon>
        <taxon>Microbacterium</taxon>
    </lineage>
</organism>
<gene>
    <name evidence="6" type="primary">nnrD</name>
    <name evidence="8" type="ORF">F6J85_07125</name>
</gene>
<dbReference type="AlphaFoldDB" id="A0A5J6L3J0"/>
<name>A0A5J6L3J0_9MICO</name>
<comment type="catalytic activity">
    <reaction evidence="6">
        <text>(6S)-NADPHX + ADP = AMP + phosphate + NADPH + H(+)</text>
        <dbReference type="Rhea" id="RHEA:32235"/>
        <dbReference type="ChEBI" id="CHEBI:15378"/>
        <dbReference type="ChEBI" id="CHEBI:43474"/>
        <dbReference type="ChEBI" id="CHEBI:57783"/>
        <dbReference type="ChEBI" id="CHEBI:64076"/>
        <dbReference type="ChEBI" id="CHEBI:456215"/>
        <dbReference type="ChEBI" id="CHEBI:456216"/>
        <dbReference type="EC" id="4.2.1.136"/>
    </reaction>
</comment>
<evidence type="ECO:0000313" key="8">
    <source>
        <dbReference type="EMBL" id="QEW02902.1"/>
    </source>
</evidence>
<dbReference type="PANTHER" id="PTHR12592">
    <property type="entry name" value="ATP-DEPENDENT (S)-NAD(P)H-HYDRATE DEHYDRATASE FAMILY MEMBER"/>
    <property type="match status" value="1"/>
</dbReference>
<evidence type="ECO:0000256" key="6">
    <source>
        <dbReference type="HAMAP-Rule" id="MF_01965"/>
    </source>
</evidence>
<feature type="binding site" evidence="6">
    <location>
        <position position="121"/>
    </location>
    <ligand>
        <name>(6S)-NADPHX</name>
        <dbReference type="ChEBI" id="CHEBI:64076"/>
    </ligand>
</feature>
<dbReference type="CDD" id="cd01171">
    <property type="entry name" value="YXKO-related"/>
    <property type="match status" value="1"/>
</dbReference>
<feature type="binding site" evidence="6">
    <location>
        <position position="235"/>
    </location>
    <ligand>
        <name>(6S)-NADPHX</name>
        <dbReference type="ChEBI" id="CHEBI:64076"/>
    </ligand>
</feature>
<dbReference type="EC" id="4.2.1.136" evidence="6"/>
<evidence type="ECO:0000256" key="3">
    <source>
        <dbReference type="ARBA" id="ARBA00022857"/>
    </source>
</evidence>
<dbReference type="GO" id="GO:0110051">
    <property type="term" value="P:metabolite repair"/>
    <property type="evidence" value="ECO:0007669"/>
    <property type="project" value="TreeGrafter"/>
</dbReference>
<dbReference type="InterPro" id="IPR000631">
    <property type="entry name" value="CARKD"/>
</dbReference>
<evidence type="ECO:0000256" key="4">
    <source>
        <dbReference type="ARBA" id="ARBA00023027"/>
    </source>
</evidence>
<keyword evidence="9" id="KW-1185">Reference proteome</keyword>
<dbReference type="PANTHER" id="PTHR12592:SF0">
    <property type="entry name" value="ATP-DEPENDENT (S)-NAD(P)H-HYDRATE DEHYDRATASE"/>
    <property type="match status" value="1"/>
</dbReference>
<comment type="catalytic activity">
    <reaction evidence="6">
        <text>(6S)-NADHX + ADP = AMP + phosphate + NADH + H(+)</text>
        <dbReference type="Rhea" id="RHEA:32223"/>
        <dbReference type="ChEBI" id="CHEBI:15378"/>
        <dbReference type="ChEBI" id="CHEBI:43474"/>
        <dbReference type="ChEBI" id="CHEBI:57945"/>
        <dbReference type="ChEBI" id="CHEBI:64074"/>
        <dbReference type="ChEBI" id="CHEBI:456215"/>
        <dbReference type="ChEBI" id="CHEBI:456216"/>
        <dbReference type="EC" id="4.2.1.136"/>
    </reaction>
</comment>
<proteinExistence type="inferred from homology"/>
<dbReference type="HAMAP" id="MF_01965">
    <property type="entry name" value="NADHX_dehydratase"/>
    <property type="match status" value="1"/>
</dbReference>
<evidence type="ECO:0000256" key="2">
    <source>
        <dbReference type="ARBA" id="ARBA00022840"/>
    </source>
</evidence>
<keyword evidence="2 6" id="KW-0067">ATP-binding</keyword>
<dbReference type="NCBIfam" id="TIGR00196">
    <property type="entry name" value="yjeF_cterm"/>
    <property type="match status" value="1"/>
</dbReference>
<dbReference type="KEGG" id="mlz:F6J85_07125"/>
<evidence type="ECO:0000313" key="9">
    <source>
        <dbReference type="Proteomes" id="UP000325516"/>
    </source>
</evidence>
<dbReference type="EMBL" id="CP044232">
    <property type="protein sequence ID" value="QEW02902.1"/>
    <property type="molecule type" value="Genomic_DNA"/>
</dbReference>
<keyword evidence="5 6" id="KW-0456">Lyase</keyword>
<keyword evidence="4 6" id="KW-0520">NAD</keyword>
<accession>A0A5J6L3J0</accession>
<dbReference type="GO" id="GO:0005524">
    <property type="term" value="F:ATP binding"/>
    <property type="evidence" value="ECO:0007669"/>
    <property type="project" value="UniProtKB-KW"/>
</dbReference>
<dbReference type="Proteomes" id="UP000325516">
    <property type="component" value="Chromosome"/>
</dbReference>
<dbReference type="GO" id="GO:0046496">
    <property type="term" value="P:nicotinamide nucleotide metabolic process"/>
    <property type="evidence" value="ECO:0007669"/>
    <property type="project" value="UniProtKB-UniRule"/>
</dbReference>
<comment type="subunit">
    <text evidence="6">Homotetramer.</text>
</comment>
<feature type="domain" description="YjeF C-terminal" evidence="7">
    <location>
        <begin position="19"/>
        <end position="293"/>
    </location>
</feature>
<keyword evidence="1 6" id="KW-0547">Nucleotide-binding</keyword>
<comment type="cofactor">
    <cofactor evidence="6">
        <name>Mg(2+)</name>
        <dbReference type="ChEBI" id="CHEBI:18420"/>
    </cofactor>
</comment>
<dbReference type="PROSITE" id="PS51383">
    <property type="entry name" value="YJEF_C_3"/>
    <property type="match status" value="1"/>
</dbReference>
<dbReference type="RefSeq" id="WP_150924419.1">
    <property type="nucleotide sequence ID" value="NZ_CP044232.1"/>
</dbReference>
<feature type="binding site" evidence="6">
    <location>
        <position position="234"/>
    </location>
    <ligand>
        <name>AMP</name>
        <dbReference type="ChEBI" id="CHEBI:456215"/>
    </ligand>
</feature>
<keyword evidence="3 6" id="KW-0521">NADP</keyword>
<protein>
    <recommendedName>
        <fullName evidence="6">ADP-dependent (S)-NAD(P)H-hydrate dehydratase</fullName>
        <ecNumber evidence="6">4.2.1.136</ecNumber>
    </recommendedName>
    <alternativeName>
        <fullName evidence="6">ADP-dependent NAD(P)HX dehydratase</fullName>
    </alternativeName>
</protein>
<comment type="similarity">
    <text evidence="6">Belongs to the NnrD/CARKD family.</text>
</comment>
<dbReference type="Pfam" id="PF01256">
    <property type="entry name" value="Carb_kinase"/>
    <property type="match status" value="1"/>
</dbReference>
<comment type="caution">
    <text evidence="6">Lacks conserved residue(s) required for the propagation of feature annotation.</text>
</comment>
<evidence type="ECO:0000259" key="7">
    <source>
        <dbReference type="PROSITE" id="PS51383"/>
    </source>
</evidence>
<evidence type="ECO:0000256" key="5">
    <source>
        <dbReference type="ARBA" id="ARBA00023239"/>
    </source>
</evidence>
<evidence type="ECO:0000256" key="1">
    <source>
        <dbReference type="ARBA" id="ARBA00022741"/>
    </source>
</evidence>
<dbReference type="SUPFAM" id="SSF53613">
    <property type="entry name" value="Ribokinase-like"/>
    <property type="match status" value="1"/>
</dbReference>
<comment type="function">
    <text evidence="6">Catalyzes the dehydration of the S-form of NAD(P)HX at the expense of ADP, which is converted to AMP. Together with NAD(P)HX epimerase, which catalyzes the epimerization of the S- and R-forms, the enzyme allows the repair of both epimers of NAD(P)HX, a damaged form of NAD(P)H that is a result of enzymatic or heat-dependent hydration.</text>
</comment>
<reference evidence="9" key="1">
    <citation type="submission" date="2019-09" db="EMBL/GenBank/DDBJ databases">
        <title>Mumia zhuanghuii sp. nov. isolated from the intestinal contents of plateau pika (Ochotona curzoniae) in the Qinghai-Tibet plateau of China.</title>
        <authorList>
            <person name="Tian Z."/>
        </authorList>
    </citation>
    <scope>NUCLEOTIDE SEQUENCE [LARGE SCALE GENOMIC DNA]</scope>
    <source>
        <strain evidence="9">L-031</strain>
    </source>
</reference>
<dbReference type="GO" id="GO:0052855">
    <property type="term" value="F:ADP-dependent NAD(P)H-hydrate dehydratase activity"/>
    <property type="evidence" value="ECO:0007669"/>
    <property type="project" value="UniProtKB-UniRule"/>
</dbReference>
<dbReference type="GO" id="GO:0052856">
    <property type="term" value="F:NAD(P)HX epimerase activity"/>
    <property type="evidence" value="ECO:0007669"/>
    <property type="project" value="TreeGrafter"/>
</dbReference>
<dbReference type="Gene3D" id="3.40.1190.20">
    <property type="match status" value="1"/>
</dbReference>
<dbReference type="InterPro" id="IPR029056">
    <property type="entry name" value="Ribokinase-like"/>
</dbReference>